<dbReference type="AlphaFoldDB" id="A0A6V7H3E7"/>
<name>A0A6V7H3E7_9HYME</name>
<dbReference type="EMBL" id="CAJDYZ010006767">
    <property type="protein sequence ID" value="CAD1473666.1"/>
    <property type="molecule type" value="Genomic_DNA"/>
</dbReference>
<protein>
    <submittedName>
        <fullName evidence="1">Uncharacterized protein</fullName>
    </submittedName>
</protein>
<sequence>VLATLALSMGTLSSGLAKGYTSPALDSILDNQPPHLYQTSNNDT</sequence>
<comment type="caution">
    <text evidence="1">The sequence shown here is derived from an EMBL/GenBank/DDBJ whole genome shotgun (WGS) entry which is preliminary data.</text>
</comment>
<evidence type="ECO:0000313" key="1">
    <source>
        <dbReference type="EMBL" id="CAD1473666.1"/>
    </source>
</evidence>
<gene>
    <name evidence="1" type="ORF">MHI_LOCUS403526</name>
</gene>
<keyword evidence="2" id="KW-1185">Reference proteome</keyword>
<organism evidence="1 2">
    <name type="scientific">Heterotrigona itama</name>
    <dbReference type="NCBI Taxonomy" id="395501"/>
    <lineage>
        <taxon>Eukaryota</taxon>
        <taxon>Metazoa</taxon>
        <taxon>Ecdysozoa</taxon>
        <taxon>Arthropoda</taxon>
        <taxon>Hexapoda</taxon>
        <taxon>Insecta</taxon>
        <taxon>Pterygota</taxon>
        <taxon>Neoptera</taxon>
        <taxon>Endopterygota</taxon>
        <taxon>Hymenoptera</taxon>
        <taxon>Apocrita</taxon>
        <taxon>Aculeata</taxon>
        <taxon>Apoidea</taxon>
        <taxon>Anthophila</taxon>
        <taxon>Apidae</taxon>
        <taxon>Heterotrigona</taxon>
    </lineage>
</organism>
<feature type="non-terminal residue" evidence="1">
    <location>
        <position position="1"/>
    </location>
</feature>
<reference evidence="1" key="1">
    <citation type="submission" date="2020-07" db="EMBL/GenBank/DDBJ databases">
        <authorList>
            <person name="Nazaruddin N."/>
        </authorList>
    </citation>
    <scope>NUCLEOTIDE SEQUENCE</scope>
</reference>
<dbReference type="Proteomes" id="UP000752696">
    <property type="component" value="Unassembled WGS sequence"/>
</dbReference>
<evidence type="ECO:0000313" key="2">
    <source>
        <dbReference type="Proteomes" id="UP000752696"/>
    </source>
</evidence>
<proteinExistence type="predicted"/>
<feature type="non-terminal residue" evidence="1">
    <location>
        <position position="44"/>
    </location>
</feature>
<accession>A0A6V7H3E7</accession>